<dbReference type="EMBL" id="FUEG01000003">
    <property type="protein sequence ID" value="SJL02282.1"/>
    <property type="molecule type" value="Genomic_DNA"/>
</dbReference>
<evidence type="ECO:0000256" key="1">
    <source>
        <dbReference type="SAM" id="MobiDB-lite"/>
    </source>
</evidence>
<feature type="compositionally biased region" description="Basic and acidic residues" evidence="1">
    <location>
        <begin position="166"/>
        <end position="184"/>
    </location>
</feature>
<dbReference type="AlphaFoldDB" id="A0A284R0P5"/>
<reference evidence="3" key="1">
    <citation type="journal article" date="2017" name="Nat. Ecol. Evol.">
        <title>Genome expansion and lineage-specific genetic innovations in the forest pathogenic fungi Armillaria.</title>
        <authorList>
            <person name="Sipos G."/>
            <person name="Prasanna A.N."/>
            <person name="Walter M.C."/>
            <person name="O'Connor E."/>
            <person name="Balint B."/>
            <person name="Krizsan K."/>
            <person name="Kiss B."/>
            <person name="Hess J."/>
            <person name="Varga T."/>
            <person name="Slot J."/>
            <person name="Riley R."/>
            <person name="Boka B."/>
            <person name="Rigling D."/>
            <person name="Barry K."/>
            <person name="Lee J."/>
            <person name="Mihaltcheva S."/>
            <person name="LaButti K."/>
            <person name="Lipzen A."/>
            <person name="Waldron R."/>
            <person name="Moloney N.M."/>
            <person name="Sperisen C."/>
            <person name="Kredics L."/>
            <person name="Vagvoelgyi C."/>
            <person name="Patrignani A."/>
            <person name="Fitzpatrick D."/>
            <person name="Nagy I."/>
            <person name="Doyle S."/>
            <person name="Anderson J.B."/>
            <person name="Grigoriev I.V."/>
            <person name="Gueldener U."/>
            <person name="Muensterkoetter M."/>
            <person name="Nagy L.G."/>
        </authorList>
    </citation>
    <scope>NUCLEOTIDE SEQUENCE [LARGE SCALE GENOMIC DNA]</scope>
    <source>
        <strain evidence="3">C18/9</strain>
    </source>
</reference>
<protein>
    <submittedName>
        <fullName evidence="2">Uncharacterized protein</fullName>
    </submittedName>
</protein>
<keyword evidence="3" id="KW-1185">Reference proteome</keyword>
<proteinExistence type="predicted"/>
<accession>A0A284R0P5</accession>
<dbReference type="OrthoDB" id="3067373at2759"/>
<sequence>MDLEPRRFLSLSLAGQLAGIKRWAIAGRGRSESCGKGGTYISFGILQLIVKRHNYIFLQQHVRLTGLGCEAFKDAAYNILEAQLMFERHFPEGAFEKWTADNTDSCVGNDISNRYLETRKAYPQEEAMFEKGVDPKGILAAACTRRNLIHTEDNKVRFFTSSVDNEGERNSMPRNDAFSDREAS</sequence>
<evidence type="ECO:0000313" key="3">
    <source>
        <dbReference type="Proteomes" id="UP000219338"/>
    </source>
</evidence>
<organism evidence="2 3">
    <name type="scientific">Armillaria ostoyae</name>
    <name type="common">Armillaria root rot fungus</name>
    <dbReference type="NCBI Taxonomy" id="47428"/>
    <lineage>
        <taxon>Eukaryota</taxon>
        <taxon>Fungi</taxon>
        <taxon>Dikarya</taxon>
        <taxon>Basidiomycota</taxon>
        <taxon>Agaricomycotina</taxon>
        <taxon>Agaricomycetes</taxon>
        <taxon>Agaricomycetidae</taxon>
        <taxon>Agaricales</taxon>
        <taxon>Marasmiineae</taxon>
        <taxon>Physalacriaceae</taxon>
        <taxon>Armillaria</taxon>
    </lineage>
</organism>
<gene>
    <name evidence="2" type="ORF">ARMOST_05608</name>
</gene>
<name>A0A284R0P5_ARMOS</name>
<evidence type="ECO:0000313" key="2">
    <source>
        <dbReference type="EMBL" id="SJL02282.1"/>
    </source>
</evidence>
<dbReference type="Proteomes" id="UP000219338">
    <property type="component" value="Unassembled WGS sequence"/>
</dbReference>
<feature type="region of interest" description="Disordered" evidence="1">
    <location>
        <begin position="164"/>
        <end position="184"/>
    </location>
</feature>